<keyword evidence="5 8" id="KW-1133">Transmembrane helix</keyword>
<feature type="transmembrane region" description="Helical" evidence="8">
    <location>
        <begin position="228"/>
        <end position="246"/>
    </location>
</feature>
<comment type="subcellular location">
    <subcellularLocation>
        <location evidence="1">Cell membrane</location>
        <topology evidence="1">Multi-pass membrane protein</topology>
    </subcellularLocation>
</comment>
<feature type="transmembrane region" description="Helical" evidence="8">
    <location>
        <begin position="45"/>
        <end position="64"/>
    </location>
</feature>
<evidence type="ECO:0000256" key="3">
    <source>
        <dbReference type="ARBA" id="ARBA00022475"/>
    </source>
</evidence>
<feature type="transmembrane region" description="Helical" evidence="8">
    <location>
        <begin position="192"/>
        <end position="216"/>
    </location>
</feature>
<name>A0A7W8HDL1_9FIRM</name>
<feature type="transmembrane region" description="Helical" evidence="8">
    <location>
        <begin position="395"/>
        <end position="416"/>
    </location>
</feature>
<evidence type="ECO:0000256" key="5">
    <source>
        <dbReference type="ARBA" id="ARBA00022989"/>
    </source>
</evidence>
<dbReference type="PANTHER" id="PTHR32024:SF1">
    <property type="entry name" value="KTR SYSTEM POTASSIUM UPTAKE PROTEIN B"/>
    <property type="match status" value="1"/>
</dbReference>
<sequence length="433" mass="46365">MKKTKINIWKTPGMFITAGFAGVILAGTLLLLMPFSVRDGVHVSVIDALFTSTSAVCVTGLIAIDVADHFTAFGQGVVAVLIQIGGLGVTSVGVGLIIAAGRRVSIRGRGLVKEAWNIDTYGGIVRLVKSVLFLTLGFEFVGAVLSFTVFVQDWEPLHAVGISIFHSIAAFNNSGFDILGGLRNLIPYQDNVVLNLTTCFLIIFGGLGFLVILDIFKHRRFRKWTLHSKVVVITTIGLLLAGTLLLKATEDISWMGAFFHSVSARTAGFSTYSIGDFTNAGLFVLCLLMFVGASPGSTGGGIKTSTFFVLIQSVKSVFTKRKPSAFHRGISDSNISKASLITILSGAVVCIATFLVCVLEPKLDFIQIFFEVVSAFGTVGLSTGITPDLSWAAKLVIIFVMFVGRLGAMTLVSMWISHSESNVQYTEEPISIG</sequence>
<evidence type="ECO:0000256" key="6">
    <source>
        <dbReference type="ARBA" id="ARBA00023065"/>
    </source>
</evidence>
<dbReference type="PANTHER" id="PTHR32024">
    <property type="entry name" value="TRK SYSTEM POTASSIUM UPTAKE PROTEIN TRKG-RELATED"/>
    <property type="match status" value="1"/>
</dbReference>
<feature type="transmembrane region" description="Helical" evidence="8">
    <location>
        <begin position="12"/>
        <end position="33"/>
    </location>
</feature>
<feature type="transmembrane region" description="Helical" evidence="8">
    <location>
        <begin position="365"/>
        <end position="383"/>
    </location>
</feature>
<evidence type="ECO:0000256" key="7">
    <source>
        <dbReference type="ARBA" id="ARBA00023136"/>
    </source>
</evidence>
<comment type="caution">
    <text evidence="9">The sequence shown here is derived from an EMBL/GenBank/DDBJ whole genome shotgun (WGS) entry which is preliminary data.</text>
</comment>
<keyword evidence="6" id="KW-0406">Ion transport</keyword>
<keyword evidence="2" id="KW-0813">Transport</keyword>
<dbReference type="GO" id="GO:0005886">
    <property type="term" value="C:plasma membrane"/>
    <property type="evidence" value="ECO:0007669"/>
    <property type="project" value="UniProtKB-SubCell"/>
</dbReference>
<keyword evidence="4 8" id="KW-0812">Transmembrane</keyword>
<feature type="transmembrane region" description="Helical" evidence="8">
    <location>
        <begin position="131"/>
        <end position="151"/>
    </location>
</feature>
<evidence type="ECO:0000256" key="1">
    <source>
        <dbReference type="ARBA" id="ARBA00004651"/>
    </source>
</evidence>
<dbReference type="GO" id="GO:0030001">
    <property type="term" value="P:metal ion transport"/>
    <property type="evidence" value="ECO:0007669"/>
    <property type="project" value="UniProtKB-ARBA"/>
</dbReference>
<accession>A0A7W8HDL1</accession>
<evidence type="ECO:0000256" key="4">
    <source>
        <dbReference type="ARBA" id="ARBA00022692"/>
    </source>
</evidence>
<dbReference type="RefSeq" id="WP_183776235.1">
    <property type="nucleotide sequence ID" value="NZ_JACHFW010000017.1"/>
</dbReference>
<dbReference type="Proteomes" id="UP000543642">
    <property type="component" value="Unassembled WGS sequence"/>
</dbReference>
<dbReference type="AlphaFoldDB" id="A0A7W8HDL1"/>
<feature type="transmembrane region" description="Helical" evidence="8">
    <location>
        <begin position="76"/>
        <end position="99"/>
    </location>
</feature>
<keyword evidence="3" id="KW-1003">Cell membrane</keyword>
<evidence type="ECO:0000313" key="10">
    <source>
        <dbReference type="Proteomes" id="UP000543642"/>
    </source>
</evidence>
<keyword evidence="7 8" id="KW-0472">Membrane</keyword>
<evidence type="ECO:0000256" key="2">
    <source>
        <dbReference type="ARBA" id="ARBA00022448"/>
    </source>
</evidence>
<reference evidence="9 10" key="1">
    <citation type="submission" date="2020-08" db="EMBL/GenBank/DDBJ databases">
        <title>Genomic Encyclopedia of Type Strains, Phase IV (KMG-IV): sequencing the most valuable type-strain genomes for metagenomic binning, comparative biology and taxonomic classification.</title>
        <authorList>
            <person name="Goeker M."/>
        </authorList>
    </citation>
    <scope>NUCLEOTIDE SEQUENCE [LARGE SCALE GENOMIC DNA]</scope>
    <source>
        <strain evidence="9 10">DSM 106146</strain>
    </source>
</reference>
<dbReference type="InterPro" id="IPR003445">
    <property type="entry name" value="Cat_transpt"/>
</dbReference>
<protein>
    <submittedName>
        <fullName evidence="9">Trk system potassium uptake protein TrkH</fullName>
    </submittedName>
</protein>
<dbReference type="Pfam" id="PF02386">
    <property type="entry name" value="TrkH"/>
    <property type="match status" value="2"/>
</dbReference>
<organism evidence="9 10">
    <name type="scientific">Catenibacillus scindens</name>
    <dbReference type="NCBI Taxonomy" id="673271"/>
    <lineage>
        <taxon>Bacteria</taxon>
        <taxon>Bacillati</taxon>
        <taxon>Bacillota</taxon>
        <taxon>Clostridia</taxon>
        <taxon>Lachnospirales</taxon>
        <taxon>Lachnospiraceae</taxon>
        <taxon>Catenibacillus</taxon>
    </lineage>
</organism>
<gene>
    <name evidence="9" type="ORF">HNP82_003165</name>
</gene>
<evidence type="ECO:0000256" key="8">
    <source>
        <dbReference type="SAM" id="Phobius"/>
    </source>
</evidence>
<keyword evidence="10" id="KW-1185">Reference proteome</keyword>
<proteinExistence type="predicted"/>
<dbReference type="GO" id="GO:0008324">
    <property type="term" value="F:monoatomic cation transmembrane transporter activity"/>
    <property type="evidence" value="ECO:0007669"/>
    <property type="project" value="InterPro"/>
</dbReference>
<evidence type="ECO:0000313" key="9">
    <source>
        <dbReference type="EMBL" id="MBB5266013.1"/>
    </source>
</evidence>
<dbReference type="EMBL" id="JACHFW010000017">
    <property type="protein sequence ID" value="MBB5266013.1"/>
    <property type="molecule type" value="Genomic_DNA"/>
</dbReference>
<feature type="transmembrane region" description="Helical" evidence="8">
    <location>
        <begin position="277"/>
        <end position="294"/>
    </location>
</feature>
<feature type="transmembrane region" description="Helical" evidence="8">
    <location>
        <begin position="338"/>
        <end position="359"/>
    </location>
</feature>